<evidence type="ECO:0000256" key="7">
    <source>
        <dbReference type="ARBA" id="ARBA00022832"/>
    </source>
</evidence>
<evidence type="ECO:0000256" key="4">
    <source>
        <dbReference type="ARBA" id="ARBA00012870"/>
    </source>
</evidence>
<dbReference type="Proteomes" id="UP000220102">
    <property type="component" value="Unassembled WGS sequence"/>
</dbReference>
<dbReference type="GO" id="GO:0033540">
    <property type="term" value="P:fatty acid beta-oxidation using acyl-CoA oxidase"/>
    <property type="evidence" value="ECO:0007669"/>
    <property type="project" value="TreeGrafter"/>
</dbReference>
<dbReference type="FunFam" id="1.20.140.10:FF:000010">
    <property type="entry name" value="Acyl-coenzyme A oxidase"/>
    <property type="match status" value="1"/>
</dbReference>
<dbReference type="Pfam" id="PF02770">
    <property type="entry name" value="Acyl-CoA_dh_M"/>
    <property type="match status" value="1"/>
</dbReference>
<keyword evidence="16" id="KW-1185">Reference proteome</keyword>
<evidence type="ECO:0000313" key="16">
    <source>
        <dbReference type="Proteomes" id="UP000220102"/>
    </source>
</evidence>
<dbReference type="InterPro" id="IPR012258">
    <property type="entry name" value="Acyl-CoA_oxidase"/>
</dbReference>
<dbReference type="PANTHER" id="PTHR10909:SF382">
    <property type="entry name" value="ACYL-COENZYME A OXIDASE"/>
    <property type="match status" value="1"/>
</dbReference>
<gene>
    <name evidence="15" type="ORF">CRI94_08400</name>
</gene>
<dbReference type="Pfam" id="PF22924">
    <property type="entry name" value="ACOX_C_alpha1"/>
    <property type="match status" value="1"/>
</dbReference>
<evidence type="ECO:0000256" key="9">
    <source>
        <dbReference type="ARBA" id="ARBA00023098"/>
    </source>
</evidence>
<keyword evidence="10" id="KW-0576">Peroxisome</keyword>
<keyword evidence="9" id="KW-0443">Lipid metabolism</keyword>
<evidence type="ECO:0000256" key="8">
    <source>
        <dbReference type="ARBA" id="ARBA00023002"/>
    </source>
</evidence>
<dbReference type="InterPro" id="IPR009100">
    <property type="entry name" value="AcylCoA_DH/oxidase_NM_dom_sf"/>
</dbReference>
<dbReference type="FunFam" id="2.40.110.10:FF:000005">
    <property type="entry name" value="Acyl-coenzyme A oxidase"/>
    <property type="match status" value="1"/>
</dbReference>
<evidence type="ECO:0000256" key="1">
    <source>
        <dbReference type="ARBA" id="ARBA00001974"/>
    </source>
</evidence>
<dbReference type="GO" id="GO:0071949">
    <property type="term" value="F:FAD binding"/>
    <property type="evidence" value="ECO:0007669"/>
    <property type="project" value="InterPro"/>
</dbReference>
<dbReference type="InterPro" id="IPR002655">
    <property type="entry name" value="Acyl-CoA_oxidase_C"/>
</dbReference>
<dbReference type="FunFam" id="1.20.140.10:FF:000007">
    <property type="entry name" value="Acyl-coenzyme A oxidase"/>
    <property type="match status" value="1"/>
</dbReference>
<evidence type="ECO:0000256" key="2">
    <source>
        <dbReference type="ARBA" id="ARBA00004275"/>
    </source>
</evidence>
<dbReference type="Gene3D" id="1.20.140.10">
    <property type="entry name" value="Butyryl-CoA Dehydrogenase, subunit A, domain 3"/>
    <property type="match status" value="2"/>
</dbReference>
<feature type="domain" description="Acyl-CoA oxidase C-alpha1" evidence="14">
    <location>
        <begin position="430"/>
        <end position="583"/>
    </location>
</feature>
<keyword evidence="5" id="KW-0285">Flavoprotein</keyword>
<feature type="domain" description="Acyl-CoA dehydrogenase/oxidase N-terminal" evidence="13">
    <location>
        <begin position="203"/>
        <end position="279"/>
    </location>
</feature>
<organism evidence="15 16">
    <name type="scientific">Longibacter salinarum</name>
    <dbReference type="NCBI Taxonomy" id="1850348"/>
    <lineage>
        <taxon>Bacteria</taxon>
        <taxon>Pseudomonadati</taxon>
        <taxon>Rhodothermota</taxon>
        <taxon>Rhodothermia</taxon>
        <taxon>Rhodothermales</taxon>
        <taxon>Salisaetaceae</taxon>
        <taxon>Longibacter</taxon>
    </lineage>
</organism>
<dbReference type="InterPro" id="IPR046373">
    <property type="entry name" value="Acyl-CoA_Oxase/DH_mid-dom_sf"/>
</dbReference>
<evidence type="ECO:0000256" key="3">
    <source>
        <dbReference type="ARBA" id="ARBA00006288"/>
    </source>
</evidence>
<dbReference type="Pfam" id="PF01756">
    <property type="entry name" value="ACOX"/>
    <property type="match status" value="1"/>
</dbReference>
<dbReference type="Pfam" id="PF02771">
    <property type="entry name" value="Acyl-CoA_dh_N"/>
    <property type="match status" value="1"/>
</dbReference>
<feature type="domain" description="Acyl-CoA oxidase/dehydrogenase middle" evidence="12">
    <location>
        <begin position="285"/>
        <end position="394"/>
    </location>
</feature>
<dbReference type="PANTHER" id="PTHR10909">
    <property type="entry name" value="ELECTRON TRANSPORT OXIDOREDUCTASE"/>
    <property type="match status" value="1"/>
</dbReference>
<reference evidence="15 16" key="1">
    <citation type="submission" date="2017-10" db="EMBL/GenBank/DDBJ databases">
        <title>Draft genome of Longibacter Salinarum.</title>
        <authorList>
            <person name="Goh K.M."/>
            <person name="Shamsir M.S."/>
            <person name="Lim S.W."/>
        </authorList>
    </citation>
    <scope>NUCLEOTIDE SEQUENCE [LARGE SCALE GENOMIC DNA]</scope>
    <source>
        <strain evidence="15 16">KCTC 52045</strain>
    </source>
</reference>
<name>A0A2A8CZQ4_9BACT</name>
<evidence type="ECO:0000259" key="14">
    <source>
        <dbReference type="Pfam" id="PF22924"/>
    </source>
</evidence>
<evidence type="ECO:0000259" key="11">
    <source>
        <dbReference type="Pfam" id="PF01756"/>
    </source>
</evidence>
<keyword evidence="8" id="KW-0560">Oxidoreductase</keyword>
<protein>
    <recommendedName>
        <fullName evidence="4">acyl-CoA oxidase</fullName>
        <ecNumber evidence="4">1.3.3.6</ecNumber>
    </recommendedName>
</protein>
<dbReference type="RefSeq" id="WP_098075272.1">
    <property type="nucleotide sequence ID" value="NZ_PDEQ01000003.1"/>
</dbReference>
<evidence type="ECO:0000259" key="13">
    <source>
        <dbReference type="Pfam" id="PF02771"/>
    </source>
</evidence>
<dbReference type="InterPro" id="IPR006091">
    <property type="entry name" value="Acyl-CoA_Oxase/DH_mid-dom"/>
</dbReference>
<dbReference type="Gene3D" id="1.10.540.10">
    <property type="entry name" value="Acyl-CoA dehydrogenase/oxidase, N-terminal domain"/>
    <property type="match status" value="1"/>
</dbReference>
<evidence type="ECO:0000256" key="6">
    <source>
        <dbReference type="ARBA" id="ARBA00022827"/>
    </source>
</evidence>
<dbReference type="Gene3D" id="2.40.110.10">
    <property type="entry name" value="Butyryl-CoA Dehydrogenase, subunit A, domain 2"/>
    <property type="match status" value="1"/>
</dbReference>
<comment type="cofactor">
    <cofactor evidence="1">
        <name>FAD</name>
        <dbReference type="ChEBI" id="CHEBI:57692"/>
    </cofactor>
</comment>
<proteinExistence type="inferred from homology"/>
<dbReference type="InterPro" id="IPR037069">
    <property type="entry name" value="AcylCoA_DH/ox_N_sf"/>
</dbReference>
<dbReference type="GO" id="GO:0003997">
    <property type="term" value="F:acyl-CoA oxidase activity"/>
    <property type="evidence" value="ECO:0007669"/>
    <property type="project" value="UniProtKB-EC"/>
</dbReference>
<sequence>MSEADVSRRTLPESPDALALLPMLYVAWADGVLTPAEISLLRDRIESIHDLPSVVREEVCPYLDPSNPPSPEAYDRWVQVLREHVEALPQDRRMTLAEVGLSIASAGGDGAAVSSSVRAALTDLEGAVGVDGPGMVRELREQRPEPATGDRVTRPARFDIEKLTRHLDGDRHDHIDHMRTLLSDPAFAYPPKLTTPEYREQVMEWLTILADQGLGALSYPEEYGGGGDMGDFIATFEALAMHDQSLVVKYGVQFGLFGGSVYRLGTQKHHERYLDGIGSLEIPGCFAMSELGHGSNVRDIQTTATYDPETETFIISTPSEAARKEWIGNAAVHGELAVVFAQLKTQGMHHGVHAFIVPIRTPSGEVMPDVRIEDCGEKMGLNGVDNGRLWFDDVRVPRENLLDRFGTVAADGTYDSPIPSSGKRFFTMLGTLVGGRISVARAGLMAAKSGLTIAVRYGNRRRQFGPKDQPEVPLLTYRTHQRRLLPRLAKTYAIDAALQNLTETYISRSIDEGLEDVEASANALKAYATRHTTDTLQEAREACGGQGYLHENRISTLMADTDVFTTFEGDNTVLLLQVAKGLLSDFQREFRDLNILGMVRFVAKDVLERLSETNPLTSSQTDPEHLRSRDFQMNALDYRADRLLQTAAQRLRARLNDDIDPFDAFIDVQDHLKTLAEAHAERVTLEAFIQENDTVEDESVRAVLDRLRSLFALHAIETDRGWFLEAGVLGSAKSKAIRTEVNRLCEEVRPDAEALVDAFAIPDASLAAPIGTGDRH</sequence>
<evidence type="ECO:0000256" key="10">
    <source>
        <dbReference type="ARBA" id="ARBA00023140"/>
    </source>
</evidence>
<dbReference type="SUPFAM" id="SSF47203">
    <property type="entry name" value="Acyl-CoA dehydrogenase C-terminal domain-like"/>
    <property type="match status" value="2"/>
</dbReference>
<dbReference type="EMBL" id="PDEQ01000003">
    <property type="protein sequence ID" value="PEN14110.1"/>
    <property type="molecule type" value="Genomic_DNA"/>
</dbReference>
<dbReference type="OrthoDB" id="1144545at2"/>
<dbReference type="SUPFAM" id="SSF56645">
    <property type="entry name" value="Acyl-CoA dehydrogenase NM domain-like"/>
    <property type="match status" value="1"/>
</dbReference>
<dbReference type="InterPro" id="IPR013786">
    <property type="entry name" value="AcylCoA_DH/ox_N"/>
</dbReference>
<accession>A0A2A8CZQ4</accession>
<feature type="domain" description="Acyl-CoA oxidase C-terminal" evidence="11">
    <location>
        <begin position="632"/>
        <end position="774"/>
    </location>
</feature>
<evidence type="ECO:0000259" key="12">
    <source>
        <dbReference type="Pfam" id="PF02770"/>
    </source>
</evidence>
<dbReference type="EC" id="1.3.3.6" evidence="4"/>
<evidence type="ECO:0000313" key="15">
    <source>
        <dbReference type="EMBL" id="PEN14110.1"/>
    </source>
</evidence>
<dbReference type="AlphaFoldDB" id="A0A2A8CZQ4"/>
<dbReference type="CDD" id="cd07177">
    <property type="entry name" value="terB_like"/>
    <property type="match status" value="1"/>
</dbReference>
<comment type="caution">
    <text evidence="15">The sequence shown here is derived from an EMBL/GenBank/DDBJ whole genome shotgun (WGS) entry which is preliminary data.</text>
</comment>
<dbReference type="SUPFAM" id="SSF158682">
    <property type="entry name" value="TerB-like"/>
    <property type="match status" value="1"/>
</dbReference>
<dbReference type="InterPro" id="IPR036250">
    <property type="entry name" value="AcylCo_DH-like_C"/>
</dbReference>
<comment type="subcellular location">
    <subcellularLocation>
        <location evidence="2">Peroxisome</location>
    </subcellularLocation>
</comment>
<dbReference type="InterPro" id="IPR029024">
    <property type="entry name" value="TerB-like"/>
</dbReference>
<dbReference type="GO" id="GO:0055088">
    <property type="term" value="P:lipid homeostasis"/>
    <property type="evidence" value="ECO:0007669"/>
    <property type="project" value="TreeGrafter"/>
</dbReference>
<evidence type="ECO:0000256" key="5">
    <source>
        <dbReference type="ARBA" id="ARBA00022630"/>
    </source>
</evidence>
<dbReference type="InterPro" id="IPR055060">
    <property type="entry name" value="ACOX_C_alpha1"/>
</dbReference>
<keyword evidence="7" id="KW-0276">Fatty acid metabolism</keyword>
<dbReference type="GO" id="GO:0005504">
    <property type="term" value="F:fatty acid binding"/>
    <property type="evidence" value="ECO:0007669"/>
    <property type="project" value="TreeGrafter"/>
</dbReference>
<comment type="similarity">
    <text evidence="3">Belongs to the acyl-CoA oxidase family.</text>
</comment>
<keyword evidence="6" id="KW-0274">FAD</keyword>